<organism evidence="1 2">
    <name type="scientific">Streptococcus australis ATCC 700641</name>
    <dbReference type="NCBI Taxonomy" id="888833"/>
    <lineage>
        <taxon>Bacteria</taxon>
        <taxon>Bacillati</taxon>
        <taxon>Bacillota</taxon>
        <taxon>Bacilli</taxon>
        <taxon>Lactobacillales</taxon>
        <taxon>Streptococcaceae</taxon>
        <taxon>Streptococcus</taxon>
    </lineage>
</organism>
<reference evidence="1 2" key="1">
    <citation type="submission" date="2010-12" db="EMBL/GenBank/DDBJ databases">
        <authorList>
            <person name="Muzny D."/>
            <person name="Qin X."/>
            <person name="Deng J."/>
            <person name="Jiang H."/>
            <person name="Liu Y."/>
            <person name="Qu J."/>
            <person name="Song X.-Z."/>
            <person name="Zhang L."/>
            <person name="Thornton R."/>
            <person name="Coyle M."/>
            <person name="Francisco L."/>
            <person name="Jackson L."/>
            <person name="Javaid M."/>
            <person name="Korchina V."/>
            <person name="Kovar C."/>
            <person name="Mata R."/>
            <person name="Mathew T."/>
            <person name="Ngo R."/>
            <person name="Nguyen L."/>
            <person name="Nguyen N."/>
            <person name="Okwuonu G."/>
            <person name="Ongeri F."/>
            <person name="Pham C."/>
            <person name="Simmons D."/>
            <person name="Wilczek-Boney K."/>
            <person name="Hale W."/>
            <person name="Jakkamsetti A."/>
            <person name="Pham P."/>
            <person name="Ruth R."/>
            <person name="San Lucas F."/>
            <person name="Warren J."/>
            <person name="Zhang J."/>
            <person name="Zhao Z."/>
            <person name="Zhou C."/>
            <person name="Zhu D."/>
            <person name="Lee S."/>
            <person name="Bess C."/>
            <person name="Blankenburg K."/>
            <person name="Forbes L."/>
            <person name="Fu Q."/>
            <person name="Gubbala S."/>
            <person name="Hirani K."/>
            <person name="Jayaseelan J.C."/>
            <person name="Lara F."/>
            <person name="Munidasa M."/>
            <person name="Palculict T."/>
            <person name="Patil S."/>
            <person name="Pu L.-L."/>
            <person name="Saada N."/>
            <person name="Tang L."/>
            <person name="Weissenberger G."/>
            <person name="Zhu Y."/>
            <person name="Hemphill L."/>
            <person name="Shang Y."/>
            <person name="Youmans B."/>
            <person name="Ayvaz T."/>
            <person name="Ross M."/>
            <person name="Santibanez J."/>
            <person name="Aqrawi P."/>
            <person name="Gross S."/>
            <person name="Joshi V."/>
            <person name="Fowler G."/>
            <person name="Nazareth L."/>
            <person name="Reid J."/>
            <person name="Worley K."/>
            <person name="Petrosino J."/>
            <person name="Highlander S."/>
            <person name="Gibbs R."/>
        </authorList>
    </citation>
    <scope>NUCLEOTIDE SEQUENCE [LARGE SCALE GENOMIC DNA]</scope>
    <source>
        <strain evidence="1 2">ATCC 700641</strain>
    </source>
</reference>
<keyword evidence="2" id="KW-1185">Reference proteome</keyword>
<name>E7S9E8_9STRE</name>
<evidence type="ECO:0000313" key="1">
    <source>
        <dbReference type="EMBL" id="EFV99918.1"/>
    </source>
</evidence>
<dbReference type="HOGENOM" id="CLU_1609799_0_0_9"/>
<evidence type="ECO:0000313" key="2">
    <source>
        <dbReference type="Proteomes" id="UP000002814"/>
    </source>
</evidence>
<gene>
    <name evidence="1" type="ORF">HMPREF9421_0704</name>
</gene>
<dbReference type="RefSeq" id="WP_006595613.1">
    <property type="nucleotide sequence ID" value="NZ_GL636091.1"/>
</dbReference>
<sequence length="165" mass="20041">MIEYETLVIESFKDEVVNQYIKENFVEILNKQFNKDNLNPEDFIGKYFNYDDFNVKKLERWKKGETKKLKERFIKDFREMPELENMFLSDFYRNFYNKQVSKQERHFQLKMGQHLSALGLLTIVSNAVDDLYLQQKYKSNSIRDKIEILKIALDDAYRDYCDIIE</sequence>
<dbReference type="Proteomes" id="UP000002814">
    <property type="component" value="Unassembled WGS sequence"/>
</dbReference>
<dbReference type="GeneID" id="93922482"/>
<dbReference type="AlphaFoldDB" id="E7S9E8"/>
<accession>E7S9E8</accession>
<proteinExistence type="predicted"/>
<comment type="caution">
    <text evidence="1">The sequence shown here is derived from an EMBL/GenBank/DDBJ whole genome shotgun (WGS) entry which is preliminary data.</text>
</comment>
<protein>
    <submittedName>
        <fullName evidence="1">Uncharacterized protein</fullName>
    </submittedName>
</protein>
<dbReference type="EMBL" id="AEQR01000013">
    <property type="protein sequence ID" value="EFV99918.1"/>
    <property type="molecule type" value="Genomic_DNA"/>
</dbReference>